<keyword evidence="2" id="KW-1185">Reference proteome</keyword>
<evidence type="ECO:0000313" key="2">
    <source>
        <dbReference type="Proteomes" id="UP001153069"/>
    </source>
</evidence>
<dbReference type="EMBL" id="CAICTM010000717">
    <property type="protein sequence ID" value="CAB9515469.1"/>
    <property type="molecule type" value="Genomic_DNA"/>
</dbReference>
<dbReference type="PANTHER" id="PTHR38663">
    <property type="match status" value="1"/>
</dbReference>
<reference evidence="1" key="1">
    <citation type="submission" date="2020-06" db="EMBL/GenBank/DDBJ databases">
        <authorList>
            <consortium name="Plant Systems Biology data submission"/>
        </authorList>
    </citation>
    <scope>NUCLEOTIDE SEQUENCE</scope>
    <source>
        <strain evidence="1">D6</strain>
    </source>
</reference>
<dbReference type="PRINTS" id="PR00368">
    <property type="entry name" value="FADPNR"/>
</dbReference>
<dbReference type="PANTHER" id="PTHR38663:SF1">
    <property type="entry name" value="L-ORNITHINE N(5)-MONOOXYGENASE"/>
    <property type="match status" value="1"/>
</dbReference>
<accession>A0A9N8E7W6</accession>
<name>A0A9N8E7W6_9STRA</name>
<evidence type="ECO:0000313" key="1">
    <source>
        <dbReference type="EMBL" id="CAB9515469.1"/>
    </source>
</evidence>
<dbReference type="Gene3D" id="3.50.50.60">
    <property type="entry name" value="FAD/NAD(P)-binding domain"/>
    <property type="match status" value="1"/>
</dbReference>
<comment type="caution">
    <text evidence="1">The sequence shown here is derived from an EMBL/GenBank/DDBJ whole genome shotgun (WGS) entry which is preliminary data.</text>
</comment>
<protein>
    <submittedName>
        <fullName evidence="1">FAD binding domain protein</fullName>
    </submittedName>
</protein>
<dbReference type="OrthoDB" id="76038at2759"/>
<dbReference type="AlphaFoldDB" id="A0A9N8E7W6"/>
<dbReference type="SUPFAM" id="SSF51905">
    <property type="entry name" value="FAD/NAD(P)-binding domain"/>
    <property type="match status" value="2"/>
</dbReference>
<gene>
    <name evidence="1" type="ORF">SEMRO_718_G192130.1</name>
</gene>
<organism evidence="1 2">
    <name type="scientific">Seminavis robusta</name>
    <dbReference type="NCBI Taxonomy" id="568900"/>
    <lineage>
        <taxon>Eukaryota</taxon>
        <taxon>Sar</taxon>
        <taxon>Stramenopiles</taxon>
        <taxon>Ochrophyta</taxon>
        <taxon>Bacillariophyta</taxon>
        <taxon>Bacillariophyceae</taxon>
        <taxon>Bacillariophycidae</taxon>
        <taxon>Naviculales</taxon>
        <taxon>Naviculaceae</taxon>
        <taxon>Seminavis</taxon>
    </lineage>
</organism>
<sequence>MRKSKSYPPKTIQEFDVCIIGAGPAGLAALSAIQEPYSLDNLTPDQLHRAAIHLPECTGRSVAVVDAHPQWMQGWTQNFAALDIQFLRSPTMAHPDLFDKNALLAFAEVHGRQDELIESGCGDLQSLIPLGESQIGLWKLPSTALFRDFCQDLSRRLKHTYVRGHVSNIAKEAQGPLLEVSLAGGGLVRAGAVILAQGQVGTPIVPRALAEAPRVIPWTALGNDETSKMLSCCQHVLVVGGGLTAVQAAQRIVRGDNNSNTKVTLCSRRPLIERHFDLSLDWFDRRTANKCMSDFYHHPNPLSLLKTSRDGGSVPGIYMKELLQMEQTGRLVRLVGNARYVGKAEQGDRMKMVFAGDGDTATRTCKEEYFDVIVLACGIQPDCESNALCQKLLQQWPVDVCGGFPSVTEDLEWVGGSNVYVLGGLGSLNIGPDAANLMGMRRGAQLIANALECRCWLRTTNVLKNRFDAFMEDTSDSEEEEED</sequence>
<proteinExistence type="predicted"/>
<dbReference type="InterPro" id="IPR036188">
    <property type="entry name" value="FAD/NAD-bd_sf"/>
</dbReference>
<dbReference type="Proteomes" id="UP001153069">
    <property type="component" value="Unassembled WGS sequence"/>
</dbReference>